<sequence>MMQPFGSVGPGLLIDAGNEAEGAIIEYLRTVARKAPPPFRAYHAIVVPANQHRELYVVSVTTPSPTYGSHHSHQQSDGPPAAPGLDS</sequence>
<evidence type="ECO:0000313" key="3">
    <source>
        <dbReference type="Proteomes" id="UP000637267"/>
    </source>
</evidence>
<reference evidence="3" key="1">
    <citation type="journal article" date="2019" name="Int. J. Syst. Evol. Microbiol.">
        <title>The Global Catalogue of Microorganisms (GCM) 10K type strain sequencing project: providing services to taxonomists for standard genome sequencing and annotation.</title>
        <authorList>
            <consortium name="The Broad Institute Genomics Platform"/>
            <consortium name="The Broad Institute Genome Sequencing Center for Infectious Disease"/>
            <person name="Wu L."/>
            <person name="Ma J."/>
        </authorList>
    </citation>
    <scope>NUCLEOTIDE SEQUENCE [LARGE SCALE GENOMIC DNA]</scope>
    <source>
        <strain evidence="3">CGMCC 1.8859</strain>
    </source>
</reference>
<comment type="caution">
    <text evidence="2">The sequence shown here is derived from an EMBL/GenBank/DDBJ whole genome shotgun (WGS) entry which is preliminary data.</text>
</comment>
<dbReference type="EMBL" id="BMLX01000002">
    <property type="protein sequence ID" value="GGP21885.1"/>
    <property type="molecule type" value="Genomic_DNA"/>
</dbReference>
<feature type="region of interest" description="Disordered" evidence="1">
    <location>
        <begin position="62"/>
        <end position="87"/>
    </location>
</feature>
<gene>
    <name evidence="2" type="ORF">GCM10010970_22690</name>
</gene>
<accession>A0ABQ2PAF4</accession>
<keyword evidence="3" id="KW-1185">Reference proteome</keyword>
<protein>
    <submittedName>
        <fullName evidence="2">Uncharacterized protein</fullName>
    </submittedName>
</protein>
<dbReference type="Proteomes" id="UP000637267">
    <property type="component" value="Unassembled WGS sequence"/>
</dbReference>
<evidence type="ECO:0000256" key="1">
    <source>
        <dbReference type="SAM" id="MobiDB-lite"/>
    </source>
</evidence>
<proteinExistence type="predicted"/>
<organism evidence="2 3">
    <name type="scientific">Silvimonas iriomotensis</name>
    <dbReference type="NCBI Taxonomy" id="449662"/>
    <lineage>
        <taxon>Bacteria</taxon>
        <taxon>Pseudomonadati</taxon>
        <taxon>Pseudomonadota</taxon>
        <taxon>Betaproteobacteria</taxon>
        <taxon>Neisseriales</taxon>
        <taxon>Chitinibacteraceae</taxon>
        <taxon>Silvimonas</taxon>
    </lineage>
</organism>
<name>A0ABQ2PAF4_9NEIS</name>
<evidence type="ECO:0000313" key="2">
    <source>
        <dbReference type="EMBL" id="GGP21885.1"/>
    </source>
</evidence>